<gene>
    <name evidence="5" type="ORF">HOC_13324</name>
</gene>
<comment type="pathway">
    <text evidence="1">Amino-acid biosynthesis; L-asparagine biosynthesis; L-asparagine from L-aspartate (L-Gln route): step 1/1.</text>
</comment>
<dbReference type="GO" id="GO:0004066">
    <property type="term" value="F:asparagine synthase (glutamine-hydrolyzing) activity"/>
    <property type="evidence" value="ECO:0007669"/>
    <property type="project" value="UniProtKB-EC"/>
</dbReference>
<dbReference type="InterPro" id="IPR001962">
    <property type="entry name" value="Asn_synthase"/>
</dbReference>
<dbReference type="eggNOG" id="COG0367">
    <property type="taxonomic scope" value="Bacteria"/>
</dbReference>
<dbReference type="EC" id="6.3.5.4" evidence="2"/>
<dbReference type="STRING" id="1280953.HOC_13324"/>
<reference evidence="5 6" key="1">
    <citation type="journal article" date="2014" name="Antonie Van Leeuwenhoek">
        <title>Hyphomonas beringensis sp. nov. and Hyphomonas chukchiensis sp. nov., isolated from surface seawater of the Bering Sea and Chukchi Sea.</title>
        <authorList>
            <person name="Li C."/>
            <person name="Lai Q."/>
            <person name="Li G."/>
            <person name="Dong C."/>
            <person name="Wang J."/>
            <person name="Liao Y."/>
            <person name="Shao Z."/>
        </authorList>
    </citation>
    <scope>NUCLEOTIDE SEQUENCE [LARGE SCALE GENOMIC DNA]</scope>
    <source>
        <strain evidence="5 6">SCH89</strain>
    </source>
</reference>
<dbReference type="PATRIC" id="fig|1280953.3.peg.2682"/>
<evidence type="ECO:0000256" key="2">
    <source>
        <dbReference type="ARBA" id="ARBA00012737"/>
    </source>
</evidence>
<evidence type="ECO:0000313" key="6">
    <source>
        <dbReference type="Proteomes" id="UP000024942"/>
    </source>
</evidence>
<dbReference type="PANTHER" id="PTHR43284:SF1">
    <property type="entry name" value="ASPARAGINE SYNTHETASE"/>
    <property type="match status" value="1"/>
</dbReference>
<evidence type="ECO:0000256" key="3">
    <source>
        <dbReference type="ARBA" id="ARBA00048741"/>
    </source>
</evidence>
<dbReference type="SUPFAM" id="SSF52402">
    <property type="entry name" value="Adenine nucleotide alpha hydrolases-like"/>
    <property type="match status" value="1"/>
</dbReference>
<evidence type="ECO:0000313" key="5">
    <source>
        <dbReference type="EMBL" id="KDA01900.1"/>
    </source>
</evidence>
<proteinExistence type="predicted"/>
<dbReference type="Gene3D" id="3.40.50.620">
    <property type="entry name" value="HUPs"/>
    <property type="match status" value="1"/>
</dbReference>
<comment type="caution">
    <text evidence="5">The sequence shown here is derived from an EMBL/GenBank/DDBJ whole genome shotgun (WGS) entry which is preliminary data.</text>
</comment>
<dbReference type="Proteomes" id="UP000024942">
    <property type="component" value="Unassembled WGS sequence"/>
</dbReference>
<dbReference type="InterPro" id="IPR051786">
    <property type="entry name" value="ASN_synthetase/amidase"/>
</dbReference>
<accession>A0A059G5S0</accession>
<protein>
    <recommendedName>
        <fullName evidence="2">asparagine synthase (glutamine-hydrolyzing)</fullName>
        <ecNumber evidence="2">6.3.5.4</ecNumber>
    </recommendedName>
</protein>
<dbReference type="AlphaFoldDB" id="A0A059G5S0"/>
<keyword evidence="6" id="KW-1185">Reference proteome</keyword>
<feature type="domain" description="Asparagine synthetase" evidence="4">
    <location>
        <begin position="229"/>
        <end position="595"/>
    </location>
</feature>
<name>A0A059G5S0_9PROT</name>
<dbReference type="RefSeq" id="WP_035539396.1">
    <property type="nucleotide sequence ID" value="NZ_ARYL01000020.1"/>
</dbReference>
<dbReference type="PANTHER" id="PTHR43284">
    <property type="entry name" value="ASPARAGINE SYNTHETASE (GLUTAMINE-HYDROLYZING)"/>
    <property type="match status" value="1"/>
</dbReference>
<dbReference type="Pfam" id="PF00733">
    <property type="entry name" value="Asn_synthase"/>
    <property type="match status" value="1"/>
</dbReference>
<dbReference type="InterPro" id="IPR014729">
    <property type="entry name" value="Rossmann-like_a/b/a_fold"/>
</dbReference>
<evidence type="ECO:0000259" key="4">
    <source>
        <dbReference type="Pfam" id="PF00733"/>
    </source>
</evidence>
<dbReference type="OrthoDB" id="7053173at2"/>
<evidence type="ECO:0000256" key="1">
    <source>
        <dbReference type="ARBA" id="ARBA00005187"/>
    </source>
</evidence>
<comment type="catalytic activity">
    <reaction evidence="3">
        <text>L-aspartate + L-glutamine + ATP + H2O = L-asparagine + L-glutamate + AMP + diphosphate + H(+)</text>
        <dbReference type="Rhea" id="RHEA:12228"/>
        <dbReference type="ChEBI" id="CHEBI:15377"/>
        <dbReference type="ChEBI" id="CHEBI:15378"/>
        <dbReference type="ChEBI" id="CHEBI:29985"/>
        <dbReference type="ChEBI" id="CHEBI:29991"/>
        <dbReference type="ChEBI" id="CHEBI:30616"/>
        <dbReference type="ChEBI" id="CHEBI:33019"/>
        <dbReference type="ChEBI" id="CHEBI:58048"/>
        <dbReference type="ChEBI" id="CHEBI:58359"/>
        <dbReference type="ChEBI" id="CHEBI:456215"/>
        <dbReference type="EC" id="6.3.5.4"/>
    </reaction>
</comment>
<dbReference type="GO" id="GO:0006529">
    <property type="term" value="P:asparagine biosynthetic process"/>
    <property type="evidence" value="ECO:0007669"/>
    <property type="project" value="InterPro"/>
</dbReference>
<organism evidence="5 6">
    <name type="scientific">Hyphomonas oceanitis SCH89</name>
    <dbReference type="NCBI Taxonomy" id="1280953"/>
    <lineage>
        <taxon>Bacteria</taxon>
        <taxon>Pseudomonadati</taxon>
        <taxon>Pseudomonadota</taxon>
        <taxon>Alphaproteobacteria</taxon>
        <taxon>Hyphomonadales</taxon>
        <taxon>Hyphomonadaceae</taxon>
        <taxon>Hyphomonas</taxon>
    </lineage>
</organism>
<sequence>MLSFFAMIWDQHEVPACSAADGIHNDISSNFRPEAPSVRHPGFAIYDLSGAGSRNNLLPLQGIDPNCNGAVFGRLYQKGRSSDALSRLPPDEQGILYRTTGQALIDRYWGNYVAFLASADASTVILDPTASIPCYFANQNGVTLVFSHLENCTFLDLTNFSINEEHVRTLLSYDKIINGSTGLKEVSELLGGEQLTISKSGSFRTRLWDPRAIARDVYEPHRDTAAEELRATVQYVVEASARDRSDIVVSLSGGLDSTIVLHCLCAARPRGQVRAVHYIMDSDDASEAHYARLAAEASGCELIEILAEPQSGLDSLGRHPASVRPHRQFLSPDPAGLLPESFRTPGTTLMTGQGGDHLFLASRSPLSFADHVRNHGICLETAQGLVDAARLSGKSIWQVLRKTLPPLVGCRGTSAMEAAIAGRWTHINRHVQANLDRQSVLPDWIRVSGGLPPAKFDQVSTLLHMFQMREPYFKPGAVQTTHPLIAQPLIDLCLRLPCYLLTSDATSRGLARRAFKGSIPDEIRHRMNKGHASRYFTDRVTAYRREIVEALTYGELAGRGLIEPRDVASFFSGDDYRMASSGSLLLAYYSIESWLQTWKAIRVGRHGINRRS</sequence>
<dbReference type="EMBL" id="ARYL01000020">
    <property type="protein sequence ID" value="KDA01900.1"/>
    <property type="molecule type" value="Genomic_DNA"/>
</dbReference>